<dbReference type="Pfam" id="PF02887">
    <property type="entry name" value="PK_C"/>
    <property type="match status" value="1"/>
</dbReference>
<keyword evidence="14" id="KW-0630">Potassium</keyword>
<dbReference type="FunFam" id="2.40.33.10:FF:000001">
    <property type="entry name" value="Pyruvate kinase"/>
    <property type="match status" value="1"/>
</dbReference>
<evidence type="ECO:0000256" key="13">
    <source>
        <dbReference type="ARBA" id="ARBA00022842"/>
    </source>
</evidence>
<feature type="domain" description="Pyruvate kinase C-terminal" evidence="21">
    <location>
        <begin position="356"/>
        <end position="469"/>
    </location>
</feature>
<evidence type="ECO:0000313" key="22">
    <source>
        <dbReference type="EMBL" id="MBC8570818.1"/>
    </source>
</evidence>
<keyword evidence="16 22" id="KW-0670">Pyruvate</keyword>
<comment type="pathway">
    <text evidence="3 18">Carbohydrate degradation; glycolysis; pyruvate from D-glyceraldehyde 3-phosphate: step 5/5.</text>
</comment>
<dbReference type="GO" id="GO:0030955">
    <property type="term" value="F:potassium ion binding"/>
    <property type="evidence" value="ECO:0007669"/>
    <property type="project" value="UniProtKB-UniRule"/>
</dbReference>
<keyword evidence="23" id="KW-1185">Reference proteome</keyword>
<comment type="cofactor">
    <cofactor evidence="2">
        <name>K(+)</name>
        <dbReference type="ChEBI" id="CHEBI:29103"/>
    </cofactor>
</comment>
<accession>A0A926ED13</accession>
<evidence type="ECO:0000256" key="4">
    <source>
        <dbReference type="ARBA" id="ARBA00006237"/>
    </source>
</evidence>
<dbReference type="InterPro" id="IPR040442">
    <property type="entry name" value="Pyrv_kinase-like_dom_sf"/>
</dbReference>
<proteinExistence type="inferred from homology"/>
<dbReference type="InterPro" id="IPR015793">
    <property type="entry name" value="Pyrv_Knase_brl"/>
</dbReference>
<evidence type="ECO:0000259" key="21">
    <source>
        <dbReference type="Pfam" id="PF02887"/>
    </source>
</evidence>
<keyword evidence="11 18" id="KW-0418">Kinase</keyword>
<comment type="similarity">
    <text evidence="4">In the C-terminal section; belongs to the PEP-utilizing enzyme family.</text>
</comment>
<dbReference type="GO" id="GO:0005524">
    <property type="term" value="F:ATP binding"/>
    <property type="evidence" value="ECO:0007669"/>
    <property type="project" value="UniProtKB-KW"/>
</dbReference>
<evidence type="ECO:0000256" key="2">
    <source>
        <dbReference type="ARBA" id="ARBA00001958"/>
    </source>
</evidence>
<evidence type="ECO:0000256" key="6">
    <source>
        <dbReference type="ARBA" id="ARBA00012142"/>
    </source>
</evidence>
<evidence type="ECO:0000256" key="5">
    <source>
        <dbReference type="ARBA" id="ARBA00008663"/>
    </source>
</evidence>
<dbReference type="InterPro" id="IPR015795">
    <property type="entry name" value="Pyrv_Knase_C"/>
</dbReference>
<keyword evidence="8 18" id="KW-0808">Transferase</keyword>
<evidence type="ECO:0000256" key="11">
    <source>
        <dbReference type="ARBA" id="ARBA00022777"/>
    </source>
</evidence>
<evidence type="ECO:0000256" key="12">
    <source>
        <dbReference type="ARBA" id="ARBA00022840"/>
    </source>
</evidence>
<dbReference type="InterPro" id="IPR001697">
    <property type="entry name" value="Pyr_Knase"/>
</dbReference>
<protein>
    <recommendedName>
        <fullName evidence="7 17">Pyruvate kinase</fullName>
        <ecNumber evidence="6 17">2.7.1.40</ecNumber>
    </recommendedName>
</protein>
<dbReference type="InterPro" id="IPR008279">
    <property type="entry name" value="PEP-util_enz_mobile_dom"/>
</dbReference>
<evidence type="ECO:0000256" key="16">
    <source>
        <dbReference type="ARBA" id="ARBA00023317"/>
    </source>
</evidence>
<comment type="caution">
    <text evidence="22">The sequence shown here is derived from an EMBL/GenBank/DDBJ whole genome shotgun (WGS) entry which is preliminary data.</text>
</comment>
<evidence type="ECO:0000256" key="3">
    <source>
        <dbReference type="ARBA" id="ARBA00004997"/>
    </source>
</evidence>
<dbReference type="InterPro" id="IPR015806">
    <property type="entry name" value="Pyrv_Knase_insert_dom_sf"/>
</dbReference>
<dbReference type="Gene3D" id="2.40.33.10">
    <property type="entry name" value="PK beta-barrel domain-like"/>
    <property type="match status" value="1"/>
</dbReference>
<name>A0A926ED13_9FIRM</name>
<dbReference type="SUPFAM" id="SSF52935">
    <property type="entry name" value="PK C-terminal domain-like"/>
    <property type="match status" value="1"/>
</dbReference>
<sequence>MRKTKIICTLGPATDDKETVRQLILSGMNVARFNFSHGTYDEHRKRLDILEELREELQLPIAALLDTKGPEIRIGTFKEGRVTLKPGDQFTLTSRQVEGDASIVSITFAGLVSDVEVGSRILLDDGLIELKVREITATDIICKVINGGTISDRKGVNVPGVSISMDYISPKDREDILFGIDNGFDFIAASFTRSAADILEIRRILDERHCSSIRIIAKIENGEGVANIDEILRVSDGIMIARGDMGVEIPLEEVPIIQKELIKKGYSAGRQVITATQMLDSMMKNPRPTRAEATDVANAIYDGTSAIMLSGETAAGLYPVEAVRTMARIAERAERDIDYKKRFYTRDLDPISDVTNAISHATCTTAYDLGASAIITVTKTGTTARMISKFRPSVPIIGGTMEPHVYRQLALSWGVLPLLIEEKKNTDVLFDHSVEQAKKVGYVKDGDLVVITAGVPLGISGTTNMLKVHVVGDILVTGVGIGSASVCANLCVVENEEEALKKFRDGDILVIPSTSNNILSLMKKAAGIVTEIDGSNSHAAIVGLALDIPVIVGAKNAVSILTNGTSVTVDARRGIVCNSASAQVL</sequence>
<dbReference type="RefSeq" id="WP_262397912.1">
    <property type="nucleotide sequence ID" value="NZ_JACRTC010000005.1"/>
</dbReference>
<dbReference type="InterPro" id="IPR036637">
    <property type="entry name" value="Phosphohistidine_dom_sf"/>
</dbReference>
<evidence type="ECO:0000256" key="14">
    <source>
        <dbReference type="ARBA" id="ARBA00022958"/>
    </source>
</evidence>
<feature type="domain" description="PEP-utilising enzyme mobile" evidence="20">
    <location>
        <begin position="504"/>
        <end position="574"/>
    </location>
</feature>
<evidence type="ECO:0000313" key="23">
    <source>
        <dbReference type="Proteomes" id="UP000660861"/>
    </source>
</evidence>
<dbReference type="Gene3D" id="3.40.1380.20">
    <property type="entry name" value="Pyruvate kinase, C-terminal domain"/>
    <property type="match status" value="1"/>
</dbReference>
<evidence type="ECO:0000259" key="20">
    <source>
        <dbReference type="Pfam" id="PF00391"/>
    </source>
</evidence>
<dbReference type="NCBIfam" id="NF004978">
    <property type="entry name" value="PRK06354.1"/>
    <property type="match status" value="1"/>
</dbReference>
<evidence type="ECO:0000259" key="19">
    <source>
        <dbReference type="Pfam" id="PF00224"/>
    </source>
</evidence>
<evidence type="ECO:0000256" key="8">
    <source>
        <dbReference type="ARBA" id="ARBA00022679"/>
    </source>
</evidence>
<feature type="domain" description="Pyruvate kinase barrel" evidence="19">
    <location>
        <begin position="1"/>
        <end position="323"/>
    </location>
</feature>
<dbReference type="PANTHER" id="PTHR11817">
    <property type="entry name" value="PYRUVATE KINASE"/>
    <property type="match status" value="1"/>
</dbReference>
<dbReference type="GO" id="GO:0016301">
    <property type="term" value="F:kinase activity"/>
    <property type="evidence" value="ECO:0007669"/>
    <property type="project" value="UniProtKB-KW"/>
</dbReference>
<organism evidence="22 23">
    <name type="scientific">Zongyangia hominis</name>
    <dbReference type="NCBI Taxonomy" id="2763677"/>
    <lineage>
        <taxon>Bacteria</taxon>
        <taxon>Bacillati</taxon>
        <taxon>Bacillota</taxon>
        <taxon>Clostridia</taxon>
        <taxon>Eubacteriales</taxon>
        <taxon>Oscillospiraceae</taxon>
        <taxon>Zongyangia</taxon>
    </lineage>
</organism>
<evidence type="ECO:0000256" key="9">
    <source>
        <dbReference type="ARBA" id="ARBA00022723"/>
    </source>
</evidence>
<evidence type="ECO:0000256" key="7">
    <source>
        <dbReference type="ARBA" id="ARBA00018587"/>
    </source>
</evidence>
<dbReference type="InterPro" id="IPR011037">
    <property type="entry name" value="Pyrv_Knase-like_insert_dom_sf"/>
</dbReference>
<dbReference type="Pfam" id="PF00224">
    <property type="entry name" value="PK"/>
    <property type="match status" value="1"/>
</dbReference>
<dbReference type="GO" id="GO:0004743">
    <property type="term" value="F:pyruvate kinase activity"/>
    <property type="evidence" value="ECO:0007669"/>
    <property type="project" value="UniProtKB-UniRule"/>
</dbReference>
<dbReference type="PRINTS" id="PR01050">
    <property type="entry name" value="PYRUVTKNASE"/>
</dbReference>
<keyword evidence="12" id="KW-0067">ATP-binding</keyword>
<dbReference type="Gene3D" id="3.20.20.60">
    <property type="entry name" value="Phosphoenolpyruvate-binding domains"/>
    <property type="match status" value="1"/>
</dbReference>
<keyword evidence="13 18" id="KW-0460">Magnesium</keyword>
<dbReference type="SUPFAM" id="SSF50800">
    <property type="entry name" value="PK beta-barrel domain-like"/>
    <property type="match status" value="1"/>
</dbReference>
<dbReference type="SUPFAM" id="SSF52009">
    <property type="entry name" value="Phosphohistidine domain"/>
    <property type="match status" value="1"/>
</dbReference>
<dbReference type="GO" id="GO:0000287">
    <property type="term" value="F:magnesium ion binding"/>
    <property type="evidence" value="ECO:0007669"/>
    <property type="project" value="UniProtKB-UniRule"/>
</dbReference>
<dbReference type="PROSITE" id="PS00110">
    <property type="entry name" value="PYRUVATE_KINASE"/>
    <property type="match status" value="1"/>
</dbReference>
<dbReference type="FunFam" id="3.20.20.60:FF:000025">
    <property type="entry name" value="Pyruvate kinase"/>
    <property type="match status" value="1"/>
</dbReference>
<comment type="similarity">
    <text evidence="5 18">Belongs to the pyruvate kinase family.</text>
</comment>
<reference evidence="22" key="1">
    <citation type="submission" date="2020-08" db="EMBL/GenBank/DDBJ databases">
        <title>Genome public.</title>
        <authorList>
            <person name="Liu C."/>
            <person name="Sun Q."/>
        </authorList>
    </citation>
    <scope>NUCLEOTIDE SEQUENCE</scope>
    <source>
        <strain evidence="22">NSJ-54</strain>
    </source>
</reference>
<dbReference type="NCBIfam" id="TIGR01064">
    <property type="entry name" value="pyruv_kin"/>
    <property type="match status" value="1"/>
</dbReference>
<dbReference type="Proteomes" id="UP000660861">
    <property type="component" value="Unassembled WGS sequence"/>
</dbReference>
<dbReference type="InterPro" id="IPR018209">
    <property type="entry name" value="Pyrv_Knase_AS"/>
</dbReference>
<dbReference type="NCBIfam" id="NF004491">
    <property type="entry name" value="PRK05826.1"/>
    <property type="match status" value="1"/>
</dbReference>
<dbReference type="Pfam" id="PF00391">
    <property type="entry name" value="PEP-utilizers"/>
    <property type="match status" value="1"/>
</dbReference>
<gene>
    <name evidence="22" type="primary">pyk</name>
    <name evidence="22" type="ORF">H8709_08255</name>
</gene>
<dbReference type="Gene3D" id="3.50.30.10">
    <property type="entry name" value="Phosphohistidine domain"/>
    <property type="match status" value="1"/>
</dbReference>
<comment type="cofactor">
    <cofactor evidence="1">
        <name>Mg(2+)</name>
        <dbReference type="ChEBI" id="CHEBI:18420"/>
    </cofactor>
</comment>
<evidence type="ECO:0000256" key="17">
    <source>
        <dbReference type="NCBIfam" id="TIGR01064"/>
    </source>
</evidence>
<comment type="catalytic activity">
    <reaction evidence="18">
        <text>pyruvate + ATP = phosphoenolpyruvate + ADP + H(+)</text>
        <dbReference type="Rhea" id="RHEA:18157"/>
        <dbReference type="ChEBI" id="CHEBI:15361"/>
        <dbReference type="ChEBI" id="CHEBI:15378"/>
        <dbReference type="ChEBI" id="CHEBI:30616"/>
        <dbReference type="ChEBI" id="CHEBI:58702"/>
        <dbReference type="ChEBI" id="CHEBI:456216"/>
        <dbReference type="EC" id="2.7.1.40"/>
    </reaction>
</comment>
<dbReference type="EC" id="2.7.1.40" evidence="6 17"/>
<dbReference type="EMBL" id="JACRTC010000005">
    <property type="protein sequence ID" value="MBC8570818.1"/>
    <property type="molecule type" value="Genomic_DNA"/>
</dbReference>
<dbReference type="SUPFAM" id="SSF51621">
    <property type="entry name" value="Phosphoenolpyruvate/pyruvate domain"/>
    <property type="match status" value="1"/>
</dbReference>
<keyword evidence="9" id="KW-0479">Metal-binding</keyword>
<evidence type="ECO:0000256" key="10">
    <source>
        <dbReference type="ARBA" id="ARBA00022741"/>
    </source>
</evidence>
<dbReference type="InterPro" id="IPR036918">
    <property type="entry name" value="Pyrv_Knase_C_sf"/>
</dbReference>
<evidence type="ECO:0000256" key="15">
    <source>
        <dbReference type="ARBA" id="ARBA00023152"/>
    </source>
</evidence>
<dbReference type="AlphaFoldDB" id="A0A926ED13"/>
<evidence type="ECO:0000256" key="18">
    <source>
        <dbReference type="RuleBase" id="RU000504"/>
    </source>
</evidence>
<keyword evidence="15 18" id="KW-0324">Glycolysis</keyword>
<evidence type="ECO:0000256" key="1">
    <source>
        <dbReference type="ARBA" id="ARBA00001946"/>
    </source>
</evidence>
<keyword evidence="10" id="KW-0547">Nucleotide-binding</keyword>
<dbReference type="InterPro" id="IPR015813">
    <property type="entry name" value="Pyrv/PenolPyrv_kinase-like_dom"/>
</dbReference>